<accession>A0A1G8WFK4</accession>
<name>A0A1G8WFK4_9BACI</name>
<proteinExistence type="predicted"/>
<sequence length="194" mass="22258">MGGLAIESIRELRKKQFFWMNISIILASGILFYLMSYQVILSHIQLVAGCLLLLSGIMMLLSIRKNLHVFNWSRQLRDYERKQLGTEWKIETRLAGITNLVLGMLFFWQWSSIRIDSTYHADADFLTFYMLPLLAVLLVAANVGLVLRARKVDKSSQGTWKSYAGRNFFARIIFGILLAVFILFLALSAVVLFI</sequence>
<gene>
    <name evidence="2" type="ORF">SAMN05216243_0765</name>
</gene>
<feature type="transmembrane region" description="Helical" evidence="1">
    <location>
        <begin position="128"/>
        <end position="147"/>
    </location>
</feature>
<keyword evidence="1" id="KW-0472">Membrane</keyword>
<feature type="transmembrane region" description="Helical" evidence="1">
    <location>
        <begin position="17"/>
        <end position="34"/>
    </location>
</feature>
<evidence type="ECO:0000313" key="3">
    <source>
        <dbReference type="Proteomes" id="UP000198694"/>
    </source>
</evidence>
<dbReference type="EMBL" id="FNFL01000001">
    <property type="protein sequence ID" value="SDJ76956.1"/>
    <property type="molecule type" value="Genomic_DNA"/>
</dbReference>
<dbReference type="AlphaFoldDB" id="A0A1G8WFK4"/>
<feature type="transmembrane region" description="Helical" evidence="1">
    <location>
        <begin position="90"/>
        <end position="108"/>
    </location>
</feature>
<dbReference type="Proteomes" id="UP000198694">
    <property type="component" value="Unassembled WGS sequence"/>
</dbReference>
<keyword evidence="3" id="KW-1185">Reference proteome</keyword>
<keyword evidence="1" id="KW-0812">Transmembrane</keyword>
<protein>
    <submittedName>
        <fullName evidence="2">Uncharacterized protein</fullName>
    </submittedName>
</protein>
<reference evidence="2 3" key="1">
    <citation type="submission" date="2016-10" db="EMBL/GenBank/DDBJ databases">
        <authorList>
            <person name="de Groot N.N."/>
        </authorList>
    </citation>
    <scope>NUCLEOTIDE SEQUENCE [LARGE SCALE GENOMIC DNA]</scope>
    <source>
        <strain evidence="2 3">CGMCC 1.6502</strain>
    </source>
</reference>
<feature type="transmembrane region" description="Helical" evidence="1">
    <location>
        <begin position="168"/>
        <end position="193"/>
    </location>
</feature>
<evidence type="ECO:0000256" key="1">
    <source>
        <dbReference type="SAM" id="Phobius"/>
    </source>
</evidence>
<organism evidence="2 3">
    <name type="scientific">Sediminibacillus albus</name>
    <dbReference type="NCBI Taxonomy" id="407036"/>
    <lineage>
        <taxon>Bacteria</taxon>
        <taxon>Bacillati</taxon>
        <taxon>Bacillota</taxon>
        <taxon>Bacilli</taxon>
        <taxon>Bacillales</taxon>
        <taxon>Bacillaceae</taxon>
        <taxon>Sediminibacillus</taxon>
    </lineage>
</organism>
<feature type="transmembrane region" description="Helical" evidence="1">
    <location>
        <begin position="40"/>
        <end position="61"/>
    </location>
</feature>
<keyword evidence="1" id="KW-1133">Transmembrane helix</keyword>
<dbReference type="STRING" id="407036.SAMN05216243_0765"/>
<evidence type="ECO:0000313" key="2">
    <source>
        <dbReference type="EMBL" id="SDJ76956.1"/>
    </source>
</evidence>